<dbReference type="InterPro" id="IPR045057">
    <property type="entry name" value="Gcn5-rel_NAT"/>
</dbReference>
<keyword evidence="4" id="KW-1185">Reference proteome</keyword>
<evidence type="ECO:0000259" key="1">
    <source>
        <dbReference type="PROSITE" id="PS51186"/>
    </source>
</evidence>
<sequence>MDSETTTDKTGATATVTEEPGRFTIAVEGRTVGLADYHDRDGRRIFPHTEVDTAYEGRGLGTILVAEALKATKAEGLRIVPSCSMVAHYIEKHPEYADVTDAG</sequence>
<evidence type="ECO:0000259" key="2">
    <source>
        <dbReference type="PROSITE" id="PS51729"/>
    </source>
</evidence>
<dbReference type="AlphaFoldDB" id="A0A7I7QLT8"/>
<feature type="domain" description="N-acetyltransferase" evidence="2">
    <location>
        <begin position="15"/>
        <end position="101"/>
    </location>
</feature>
<dbReference type="PROSITE" id="PS51729">
    <property type="entry name" value="GNAT_YJDJ"/>
    <property type="match status" value="1"/>
</dbReference>
<evidence type="ECO:0000313" key="4">
    <source>
        <dbReference type="Proteomes" id="UP000467193"/>
    </source>
</evidence>
<dbReference type="EMBL" id="AP022588">
    <property type="protein sequence ID" value="BBY27254.1"/>
    <property type="molecule type" value="Genomic_DNA"/>
</dbReference>
<feature type="domain" description="N-acetyltransferase" evidence="1">
    <location>
        <begin position="1"/>
        <end position="103"/>
    </location>
</feature>
<dbReference type="InterPro" id="IPR016181">
    <property type="entry name" value="Acyl_CoA_acyltransferase"/>
</dbReference>
<dbReference type="CDD" id="cd04301">
    <property type="entry name" value="NAT_SF"/>
    <property type="match status" value="1"/>
</dbReference>
<dbReference type="RefSeq" id="WP_163796159.1">
    <property type="nucleotide sequence ID" value="NZ_AP022588.1"/>
</dbReference>
<dbReference type="Gene3D" id="3.40.630.30">
    <property type="match status" value="1"/>
</dbReference>
<dbReference type="Proteomes" id="UP000467193">
    <property type="component" value="Chromosome"/>
</dbReference>
<gene>
    <name evidence="3" type="ORF">MSEDJ_13500</name>
</gene>
<dbReference type="InterPro" id="IPR031165">
    <property type="entry name" value="GNAT_YJDJ"/>
</dbReference>
<organism evidence="3 4">
    <name type="scientific">Mycolicibacterium sediminis</name>
    <dbReference type="NCBI Taxonomy" id="1286180"/>
    <lineage>
        <taxon>Bacteria</taxon>
        <taxon>Bacillati</taxon>
        <taxon>Actinomycetota</taxon>
        <taxon>Actinomycetes</taxon>
        <taxon>Mycobacteriales</taxon>
        <taxon>Mycobacteriaceae</taxon>
        <taxon>Mycolicibacterium</taxon>
    </lineage>
</organism>
<dbReference type="PANTHER" id="PTHR31435">
    <property type="entry name" value="PROTEIN NATD1"/>
    <property type="match status" value="1"/>
</dbReference>
<keyword evidence="3" id="KW-0808">Transferase</keyword>
<name>A0A7I7QLT8_9MYCO</name>
<reference evidence="3 4" key="1">
    <citation type="journal article" date="2019" name="Emerg. Microbes Infect.">
        <title>Comprehensive subspecies identification of 175 nontuberculous mycobacteria species based on 7547 genomic profiles.</title>
        <authorList>
            <person name="Matsumoto Y."/>
            <person name="Kinjo T."/>
            <person name="Motooka D."/>
            <person name="Nabeya D."/>
            <person name="Jung N."/>
            <person name="Uechi K."/>
            <person name="Horii T."/>
            <person name="Iida T."/>
            <person name="Fujita J."/>
            <person name="Nakamura S."/>
        </authorList>
    </citation>
    <scope>NUCLEOTIDE SEQUENCE [LARGE SCALE GENOMIC DNA]</scope>
    <source>
        <strain evidence="3 4">JCM 17899</strain>
    </source>
</reference>
<dbReference type="PROSITE" id="PS51186">
    <property type="entry name" value="GNAT"/>
    <property type="match status" value="1"/>
</dbReference>
<dbReference type="Pfam" id="PF14542">
    <property type="entry name" value="Acetyltransf_CG"/>
    <property type="match status" value="1"/>
</dbReference>
<evidence type="ECO:0000313" key="3">
    <source>
        <dbReference type="EMBL" id="BBY27254.1"/>
    </source>
</evidence>
<dbReference type="InterPro" id="IPR000182">
    <property type="entry name" value="GNAT_dom"/>
</dbReference>
<protein>
    <submittedName>
        <fullName evidence="3">N-acetyltransferase</fullName>
    </submittedName>
</protein>
<dbReference type="PANTHER" id="PTHR31435:SF10">
    <property type="entry name" value="BSR4717 PROTEIN"/>
    <property type="match status" value="1"/>
</dbReference>
<dbReference type="KEGG" id="msei:MSEDJ_13500"/>
<accession>A0A7I7QLT8</accession>
<proteinExistence type="predicted"/>
<dbReference type="SUPFAM" id="SSF55729">
    <property type="entry name" value="Acyl-CoA N-acyltransferases (Nat)"/>
    <property type="match status" value="1"/>
</dbReference>
<dbReference type="GO" id="GO:0016747">
    <property type="term" value="F:acyltransferase activity, transferring groups other than amino-acyl groups"/>
    <property type="evidence" value="ECO:0007669"/>
    <property type="project" value="InterPro"/>
</dbReference>